<dbReference type="Proteomes" id="UP000247702">
    <property type="component" value="Unassembled WGS sequence"/>
</dbReference>
<evidence type="ECO:0000313" key="1">
    <source>
        <dbReference type="EMBL" id="GBB84228.1"/>
    </source>
</evidence>
<gene>
    <name evidence="1" type="ORF">RclHR1_10850007</name>
</gene>
<evidence type="ECO:0008006" key="3">
    <source>
        <dbReference type="Google" id="ProtNLM"/>
    </source>
</evidence>
<comment type="caution">
    <text evidence="1">The sequence shown here is derived from an EMBL/GenBank/DDBJ whole genome shotgun (WGS) entry which is preliminary data.</text>
</comment>
<dbReference type="InterPro" id="IPR036397">
    <property type="entry name" value="RNaseH_sf"/>
</dbReference>
<proteinExistence type="predicted"/>
<dbReference type="AlphaFoldDB" id="A0A2Z6QU30"/>
<dbReference type="GO" id="GO:0003676">
    <property type="term" value="F:nucleic acid binding"/>
    <property type="evidence" value="ECO:0007669"/>
    <property type="project" value="InterPro"/>
</dbReference>
<organism evidence="1 2">
    <name type="scientific">Rhizophagus clarus</name>
    <dbReference type="NCBI Taxonomy" id="94130"/>
    <lineage>
        <taxon>Eukaryota</taxon>
        <taxon>Fungi</taxon>
        <taxon>Fungi incertae sedis</taxon>
        <taxon>Mucoromycota</taxon>
        <taxon>Glomeromycotina</taxon>
        <taxon>Glomeromycetes</taxon>
        <taxon>Glomerales</taxon>
        <taxon>Glomeraceae</taxon>
        <taxon>Rhizophagus</taxon>
    </lineage>
</organism>
<dbReference type="Gene3D" id="3.30.420.10">
    <property type="entry name" value="Ribonuclease H-like superfamily/Ribonuclease H"/>
    <property type="match status" value="1"/>
</dbReference>
<dbReference type="EMBL" id="BEXD01000097">
    <property type="protein sequence ID" value="GBB84228.1"/>
    <property type="molecule type" value="Genomic_DNA"/>
</dbReference>
<evidence type="ECO:0000313" key="2">
    <source>
        <dbReference type="Proteomes" id="UP000247702"/>
    </source>
</evidence>
<reference evidence="1 2" key="1">
    <citation type="submission" date="2017-11" db="EMBL/GenBank/DDBJ databases">
        <title>The genome of Rhizophagus clarus HR1 reveals common genetic basis of auxotrophy among arbuscular mycorrhizal fungi.</title>
        <authorList>
            <person name="Kobayashi Y."/>
        </authorList>
    </citation>
    <scope>NUCLEOTIDE SEQUENCE [LARGE SCALE GENOMIC DNA]</scope>
    <source>
        <strain evidence="1 2">HR1</strain>
    </source>
</reference>
<keyword evidence="2" id="KW-1185">Reference proteome</keyword>
<protein>
    <recommendedName>
        <fullName evidence="3">Tc1-like transposase DDE domain-containing protein</fullName>
    </recommendedName>
</protein>
<name>A0A2Z6QU30_9GLOM</name>
<sequence length="87" mass="10449">MIFGSDRHQYYWKRPKDPLRSPHVKLTDKWGLDSELYCQILIKDFLKIFSYYDLEVDGIGFQQDNDPKHTSNCVKDWFFNNSVEVLD</sequence>
<accession>A0A2Z6QU30</accession>